<name>A0A9D1FGE1_9PROT</name>
<dbReference type="GO" id="GO:0015934">
    <property type="term" value="C:large ribosomal subunit"/>
    <property type="evidence" value="ECO:0007669"/>
    <property type="project" value="InterPro"/>
</dbReference>
<dbReference type="PANTHER" id="PTHR35534">
    <property type="entry name" value="50S RIBOSOMAL PROTEIN L32"/>
    <property type="match status" value="1"/>
</dbReference>
<evidence type="ECO:0000256" key="5">
    <source>
        <dbReference type="HAMAP-Rule" id="MF_00340"/>
    </source>
</evidence>
<dbReference type="PANTHER" id="PTHR35534:SF1">
    <property type="entry name" value="LARGE RIBOSOMAL SUBUNIT PROTEIN BL32"/>
    <property type="match status" value="1"/>
</dbReference>
<dbReference type="HAMAP" id="MF_00340">
    <property type="entry name" value="Ribosomal_bL32"/>
    <property type="match status" value="1"/>
</dbReference>
<dbReference type="InterPro" id="IPR011332">
    <property type="entry name" value="Ribosomal_zn-bd"/>
</dbReference>
<dbReference type="Pfam" id="PF01783">
    <property type="entry name" value="Ribosomal_L32p"/>
    <property type="match status" value="1"/>
</dbReference>
<dbReference type="Proteomes" id="UP000886742">
    <property type="component" value="Unassembled WGS sequence"/>
</dbReference>
<reference evidence="6" key="2">
    <citation type="journal article" date="2021" name="PeerJ">
        <title>Extensive microbial diversity within the chicken gut microbiome revealed by metagenomics and culture.</title>
        <authorList>
            <person name="Gilroy R."/>
            <person name="Ravi A."/>
            <person name="Getino M."/>
            <person name="Pursley I."/>
            <person name="Horton D.L."/>
            <person name="Alikhan N.F."/>
            <person name="Baker D."/>
            <person name="Gharbi K."/>
            <person name="Hall N."/>
            <person name="Watson M."/>
            <person name="Adriaenssens E.M."/>
            <person name="Foster-Nyarko E."/>
            <person name="Jarju S."/>
            <person name="Secka A."/>
            <person name="Antonio M."/>
            <person name="Oren A."/>
            <person name="Chaudhuri R.R."/>
            <person name="La Ragione R."/>
            <person name="Hildebrand F."/>
            <person name="Pallen M.J."/>
        </authorList>
    </citation>
    <scope>NUCLEOTIDE SEQUENCE</scope>
    <source>
        <strain evidence="6">ChiGjej3B3-5194</strain>
    </source>
</reference>
<proteinExistence type="inferred from homology"/>
<evidence type="ECO:0000313" key="6">
    <source>
        <dbReference type="EMBL" id="HIS70518.1"/>
    </source>
</evidence>
<accession>A0A9D1FGE1</accession>
<keyword evidence="3 5" id="KW-0687">Ribonucleoprotein</keyword>
<evidence type="ECO:0000256" key="3">
    <source>
        <dbReference type="ARBA" id="ARBA00023274"/>
    </source>
</evidence>
<dbReference type="Gene3D" id="1.20.5.640">
    <property type="entry name" value="Single helix bin"/>
    <property type="match status" value="1"/>
</dbReference>
<evidence type="ECO:0000256" key="4">
    <source>
        <dbReference type="ARBA" id="ARBA00035178"/>
    </source>
</evidence>
<evidence type="ECO:0000313" key="7">
    <source>
        <dbReference type="Proteomes" id="UP000886742"/>
    </source>
</evidence>
<dbReference type="SUPFAM" id="SSF57829">
    <property type="entry name" value="Zn-binding ribosomal proteins"/>
    <property type="match status" value="1"/>
</dbReference>
<dbReference type="InterPro" id="IPR002677">
    <property type="entry name" value="Ribosomal_bL32"/>
</dbReference>
<dbReference type="EMBL" id="DVJI01000005">
    <property type="protein sequence ID" value="HIS70518.1"/>
    <property type="molecule type" value="Genomic_DNA"/>
</dbReference>
<evidence type="ECO:0000256" key="2">
    <source>
        <dbReference type="ARBA" id="ARBA00022980"/>
    </source>
</evidence>
<comment type="caution">
    <text evidence="6">The sequence shown here is derived from an EMBL/GenBank/DDBJ whole genome shotgun (WGS) entry which is preliminary data.</text>
</comment>
<comment type="similarity">
    <text evidence="1 5">Belongs to the bacterial ribosomal protein bL32 family.</text>
</comment>
<dbReference type="NCBIfam" id="TIGR01031">
    <property type="entry name" value="rpmF_bact"/>
    <property type="match status" value="1"/>
</dbReference>
<dbReference type="GO" id="GO:0003735">
    <property type="term" value="F:structural constituent of ribosome"/>
    <property type="evidence" value="ECO:0007669"/>
    <property type="project" value="InterPro"/>
</dbReference>
<organism evidence="6 7">
    <name type="scientific">Candidatus Enterousia intestinigallinarum</name>
    <dbReference type="NCBI Taxonomy" id="2840790"/>
    <lineage>
        <taxon>Bacteria</taxon>
        <taxon>Pseudomonadati</taxon>
        <taxon>Pseudomonadota</taxon>
        <taxon>Alphaproteobacteria</taxon>
        <taxon>Candidatus Enterousia</taxon>
    </lineage>
</organism>
<sequence>MATPKSKTSKARSAQRRSHDALAVMPCTVCKTCGEKKRPHHVCPACGAK</sequence>
<evidence type="ECO:0000256" key="1">
    <source>
        <dbReference type="ARBA" id="ARBA00008560"/>
    </source>
</evidence>
<protein>
    <recommendedName>
        <fullName evidence="4 5">Large ribosomal subunit protein bL32</fullName>
    </recommendedName>
</protein>
<dbReference type="InterPro" id="IPR044957">
    <property type="entry name" value="Ribosomal_bL32_bact"/>
</dbReference>
<dbReference type="AlphaFoldDB" id="A0A9D1FGE1"/>
<reference evidence="6" key="1">
    <citation type="submission" date="2020-10" db="EMBL/GenBank/DDBJ databases">
        <authorList>
            <person name="Gilroy R."/>
        </authorList>
    </citation>
    <scope>NUCLEOTIDE SEQUENCE</scope>
    <source>
        <strain evidence="6">ChiGjej3B3-5194</strain>
    </source>
</reference>
<gene>
    <name evidence="5 6" type="primary">rpmF</name>
    <name evidence="6" type="ORF">IAD02_00820</name>
</gene>
<keyword evidence="2 5" id="KW-0689">Ribosomal protein</keyword>
<dbReference type="GO" id="GO:0006412">
    <property type="term" value="P:translation"/>
    <property type="evidence" value="ECO:0007669"/>
    <property type="project" value="UniProtKB-UniRule"/>
</dbReference>